<protein>
    <recommendedName>
        <fullName evidence="4">Lipoprotein</fullName>
    </recommendedName>
</protein>
<evidence type="ECO:0000313" key="3">
    <source>
        <dbReference type="Proteomes" id="UP000183180"/>
    </source>
</evidence>
<sequence length="613" mass="64795">MRRFAVVVIAVAVSVSGCSLFSSSEDTSPQFDAASPVKEQTVDVSPDATTEVSVSDNWTISIPRGSAASDSTFTVRPAEGSDEAGKSVIPLAGADLTLSTGQPTAPLTFRYELDEPLPEGTDLYLLGRESGASDSVVPATPIAAAIDSNRRVATAQVPHLSTWEWLAVEANHFVTSTLGLRGSAPECKTQPRPGWLDEVVFLDEKEAPMRICTGADPADENIAVVKIRNNRGIGMIVTAPVTPRWAHLDVFSGQPANVAAEIESATISLLGVPTSVRSRTWVLPPGGGVDIGFTASSLPLISKITATATLSTVIYGVLWDQLEDRIGDPLTLSAMELGFMAACFGQAVDSGLAGMSDSQVRAAATGFAAVAMCLIQKAPDVLSEIAGHLSEKAFQQMQSRKIAEKVGRNHARYLPLLNRVTTALVLADAVATVNLGAGAWEIGLFKKVDPEYSLNAACGRIDDRRTVTHPSLGAVTIGLRHGENSLAGEGCIVAVDSKGKRLLVQTLSVYGDALDFADPVTDATKNVFITYNPGRYNGVITLVPTATGYADIGWEKGGLAYQSTTHAYYSAEVVGPGTDGRYTIKTFSNDCEPDCAGGTITTTILRWNGRRYV</sequence>
<accession>A0A1H2JSM2</accession>
<dbReference type="Proteomes" id="UP000183180">
    <property type="component" value="Unassembled WGS sequence"/>
</dbReference>
<evidence type="ECO:0008006" key="4">
    <source>
        <dbReference type="Google" id="ProtNLM"/>
    </source>
</evidence>
<dbReference type="STRING" id="158898.SAMN04488548_1342457"/>
<evidence type="ECO:0000313" key="2">
    <source>
        <dbReference type="EMBL" id="SDU59362.1"/>
    </source>
</evidence>
<feature type="chain" id="PRO_5010350431" description="Lipoprotein" evidence="1">
    <location>
        <begin position="25"/>
        <end position="613"/>
    </location>
</feature>
<proteinExistence type="predicted"/>
<dbReference type="OrthoDB" id="4227770at2"/>
<dbReference type="AlphaFoldDB" id="A0A1H2JSM2"/>
<reference evidence="2 3" key="1">
    <citation type="submission" date="2016-10" db="EMBL/GenBank/DDBJ databases">
        <authorList>
            <person name="de Groot N.N."/>
        </authorList>
    </citation>
    <scope>NUCLEOTIDE SEQUENCE [LARGE SCALE GENOMIC DNA]</scope>
    <source>
        <strain evidence="2 3">DSM 44215</strain>
    </source>
</reference>
<evidence type="ECO:0000256" key="1">
    <source>
        <dbReference type="SAM" id="SignalP"/>
    </source>
</evidence>
<dbReference type="EMBL" id="FNLM01000034">
    <property type="protein sequence ID" value="SDU59362.1"/>
    <property type="molecule type" value="Genomic_DNA"/>
</dbReference>
<name>A0A1H2JSM2_9ACTN</name>
<dbReference type="RefSeq" id="WP_074850989.1">
    <property type="nucleotide sequence ID" value="NZ_FNLM01000034.1"/>
</dbReference>
<feature type="signal peptide" evidence="1">
    <location>
        <begin position="1"/>
        <end position="24"/>
    </location>
</feature>
<organism evidence="2 3">
    <name type="scientific">Gordonia westfalica</name>
    <dbReference type="NCBI Taxonomy" id="158898"/>
    <lineage>
        <taxon>Bacteria</taxon>
        <taxon>Bacillati</taxon>
        <taxon>Actinomycetota</taxon>
        <taxon>Actinomycetes</taxon>
        <taxon>Mycobacteriales</taxon>
        <taxon>Gordoniaceae</taxon>
        <taxon>Gordonia</taxon>
    </lineage>
</organism>
<dbReference type="PROSITE" id="PS51257">
    <property type="entry name" value="PROKAR_LIPOPROTEIN"/>
    <property type="match status" value="1"/>
</dbReference>
<gene>
    <name evidence="2" type="ORF">SAMN04488548_1342457</name>
</gene>
<keyword evidence="1" id="KW-0732">Signal</keyword>